<proteinExistence type="predicted"/>
<dbReference type="SUPFAM" id="SSF53448">
    <property type="entry name" value="Nucleotide-diphospho-sugar transferases"/>
    <property type="match status" value="1"/>
</dbReference>
<feature type="transmembrane region" description="Helical" evidence="1">
    <location>
        <begin position="38"/>
        <end position="62"/>
    </location>
</feature>
<dbReference type="PANTHER" id="PTHR36851">
    <property type="entry name" value="UNNAMED PRODUCT"/>
    <property type="match status" value="1"/>
</dbReference>
<dbReference type="InterPro" id="IPR029044">
    <property type="entry name" value="Nucleotide-diphossugar_trans"/>
</dbReference>
<dbReference type="EMBL" id="MEUV01000001">
    <property type="protein sequence ID" value="OGC46532.1"/>
    <property type="molecule type" value="Genomic_DNA"/>
</dbReference>
<keyword evidence="1" id="KW-1133">Transmembrane helix</keyword>
<evidence type="ECO:0000313" key="3">
    <source>
        <dbReference type="Proteomes" id="UP000178615"/>
    </source>
</evidence>
<name>A0A1F4UNU4_UNCKA</name>
<organism evidence="2 3">
    <name type="scientific">candidate division WWE3 bacterium RBG_19FT_COMBO_34_6</name>
    <dbReference type="NCBI Taxonomy" id="1802612"/>
    <lineage>
        <taxon>Bacteria</taxon>
        <taxon>Katanobacteria</taxon>
    </lineage>
</organism>
<evidence type="ECO:0000256" key="1">
    <source>
        <dbReference type="SAM" id="Phobius"/>
    </source>
</evidence>
<accession>A0A1F4UNU4</accession>
<evidence type="ECO:0000313" key="2">
    <source>
        <dbReference type="EMBL" id="OGC46532.1"/>
    </source>
</evidence>
<dbReference type="PANTHER" id="PTHR36851:SF1">
    <property type="entry name" value="GLYCO_TRANS_2-LIKE DOMAIN-CONTAINING PROTEIN"/>
    <property type="match status" value="1"/>
</dbReference>
<dbReference type="AlphaFoldDB" id="A0A1F4UNU4"/>
<dbReference type="Proteomes" id="UP000178615">
    <property type="component" value="Unassembled WGS sequence"/>
</dbReference>
<feature type="transmembrane region" description="Helical" evidence="1">
    <location>
        <begin position="432"/>
        <end position="450"/>
    </location>
</feature>
<keyword evidence="1" id="KW-0812">Transmembrane</keyword>
<protein>
    <recommendedName>
        <fullName evidence="4">Glycosyltransferase 2-like domain-containing protein</fullName>
    </recommendedName>
</protein>
<evidence type="ECO:0008006" key="4">
    <source>
        <dbReference type="Google" id="ProtNLM"/>
    </source>
</evidence>
<dbReference type="Gene3D" id="3.90.550.10">
    <property type="entry name" value="Spore Coat Polysaccharide Biosynthesis Protein SpsA, Chain A"/>
    <property type="match status" value="1"/>
</dbReference>
<feature type="transmembrane region" description="Helical" evidence="1">
    <location>
        <begin position="471"/>
        <end position="490"/>
    </location>
</feature>
<feature type="transmembrane region" description="Helical" evidence="1">
    <location>
        <begin position="12"/>
        <end position="32"/>
    </location>
</feature>
<feature type="transmembrane region" description="Helical" evidence="1">
    <location>
        <begin position="397"/>
        <end position="420"/>
    </location>
</feature>
<reference evidence="2 3" key="1">
    <citation type="journal article" date="2016" name="Nat. Commun.">
        <title>Thousands of microbial genomes shed light on interconnected biogeochemical processes in an aquifer system.</title>
        <authorList>
            <person name="Anantharaman K."/>
            <person name="Brown C.T."/>
            <person name="Hug L.A."/>
            <person name="Sharon I."/>
            <person name="Castelle C.J."/>
            <person name="Probst A.J."/>
            <person name="Thomas B.C."/>
            <person name="Singh A."/>
            <person name="Wilkins M.J."/>
            <person name="Karaoz U."/>
            <person name="Brodie E.L."/>
            <person name="Williams K.H."/>
            <person name="Hubbard S.S."/>
            <person name="Banfield J.F."/>
        </authorList>
    </citation>
    <scope>NUCLEOTIDE SEQUENCE [LARGE SCALE GENOMIC DNA]</scope>
</reference>
<gene>
    <name evidence="2" type="ORF">A2V49_00605</name>
</gene>
<keyword evidence="1" id="KW-0472">Membrane</keyword>
<comment type="caution">
    <text evidence="2">The sequence shown here is derived from an EMBL/GenBank/DDBJ whole genome shotgun (WGS) entry which is preliminary data.</text>
</comment>
<sequence length="512" mass="59394">MTKNEKVIQRFFEIIPGLLTWIVILSPVWLGLVYPRAMVYFLTFLTLYWSYLAVLNTLGLAVGYPKYKKEMSQDWYQNCKELDFAKLPDKDEIPTSLEKIKHFILIPCVNEPYQVLKDSFDSFSNQTYPTKSVTLVYTLEEKPSKKTKDDLRKIILQHQDKFDQILFFVHPAGIPGEAKGVGGANRTWGASRAVDFLKSQGKIVRNYIFSSFDADHIPDPQYISRLTYLYLTTPKRDNHFYATSVHLFNNNHWRVAAMSRIEANFVTLGTMASRSVPWGLSSLTKDTFAAYSCSLQTLVDANYWDVQLGIDDTIFFWRAFFVRNGDFKLAGHYIPYSADAVEGKNFWGAHKSLYKQLLRWGWGVLEVPLSMNMFLKNKNIPFGKKLLWIYDHLKTRVLMINIVYLLTFGFAILTTVNPSVKQSSFAYSLPDTMSWILTFTLLFLIPPTYFRAKLTPPMPKEWSVFKKLIHNLEGMIVMVNLLTFSFFPFVDAQTRMMFGKKMKDLYHTPKVR</sequence>